<dbReference type="GO" id="GO:0016020">
    <property type="term" value="C:membrane"/>
    <property type="evidence" value="ECO:0007669"/>
    <property type="project" value="InterPro"/>
</dbReference>
<keyword evidence="11" id="KW-1185">Reference proteome</keyword>
<evidence type="ECO:0000256" key="1">
    <source>
        <dbReference type="ARBA" id="ARBA00006430"/>
    </source>
</evidence>
<dbReference type="RefSeq" id="WP_087679292.1">
    <property type="nucleotide sequence ID" value="NZ_FUWV01000014.1"/>
</dbReference>
<keyword evidence="5 9" id="KW-0812">Transmembrane</keyword>
<dbReference type="Pfam" id="PF03812">
    <property type="entry name" value="KdgT"/>
    <property type="match status" value="1"/>
</dbReference>
<keyword evidence="3" id="KW-1003">Cell membrane</keyword>
<keyword evidence="8 9" id="KW-0472">Membrane</keyword>
<dbReference type="Proteomes" id="UP000196365">
    <property type="component" value="Unassembled WGS sequence"/>
</dbReference>
<feature type="transmembrane region" description="Helical" evidence="9">
    <location>
        <begin position="102"/>
        <end position="124"/>
    </location>
</feature>
<feature type="transmembrane region" description="Helical" evidence="9">
    <location>
        <begin position="194"/>
        <end position="215"/>
    </location>
</feature>
<feature type="transmembrane region" description="Helical" evidence="9">
    <location>
        <begin position="37"/>
        <end position="62"/>
    </location>
</feature>
<keyword evidence="6" id="KW-0769">Symport</keyword>
<evidence type="ECO:0000256" key="6">
    <source>
        <dbReference type="ARBA" id="ARBA00022847"/>
    </source>
</evidence>
<dbReference type="EMBL" id="FUWV01000014">
    <property type="protein sequence ID" value="SJZ86569.1"/>
    <property type="molecule type" value="Genomic_DNA"/>
</dbReference>
<keyword evidence="4" id="KW-0762">Sugar transport</keyword>
<evidence type="ECO:0000313" key="10">
    <source>
        <dbReference type="EMBL" id="SJZ86569.1"/>
    </source>
</evidence>
<evidence type="ECO:0000256" key="5">
    <source>
        <dbReference type="ARBA" id="ARBA00022692"/>
    </source>
</evidence>
<feature type="transmembrane region" description="Helical" evidence="9">
    <location>
        <begin position="12"/>
        <end position="31"/>
    </location>
</feature>
<evidence type="ECO:0000256" key="7">
    <source>
        <dbReference type="ARBA" id="ARBA00022989"/>
    </source>
</evidence>
<dbReference type="OrthoDB" id="2833at2"/>
<organism evidence="10 11">
    <name type="scientific">Garciella nitratireducens DSM 15102</name>
    <dbReference type="NCBI Taxonomy" id="1121911"/>
    <lineage>
        <taxon>Bacteria</taxon>
        <taxon>Bacillati</taxon>
        <taxon>Bacillota</taxon>
        <taxon>Clostridia</taxon>
        <taxon>Eubacteriales</taxon>
        <taxon>Eubacteriaceae</taxon>
        <taxon>Garciella</taxon>
    </lineage>
</organism>
<dbReference type="AlphaFoldDB" id="A0A1T4P546"/>
<protein>
    <submittedName>
        <fullName evidence="10">2-keto-3-deoxygluconate permease</fullName>
    </submittedName>
</protein>
<keyword evidence="2" id="KW-0813">Transport</keyword>
<comment type="similarity">
    <text evidence="1">Belongs to the KdgT transporter family.</text>
</comment>
<proteinExistence type="inferred from homology"/>
<reference evidence="10 11" key="1">
    <citation type="submission" date="2017-02" db="EMBL/GenBank/DDBJ databases">
        <authorList>
            <person name="Peterson S.W."/>
        </authorList>
    </citation>
    <scope>NUCLEOTIDE SEQUENCE [LARGE SCALE GENOMIC DNA]</scope>
    <source>
        <strain evidence="10 11">DSM 15102</strain>
    </source>
</reference>
<dbReference type="GO" id="GO:0015649">
    <property type="term" value="F:2-keto-3-deoxygluconate:proton symporter activity"/>
    <property type="evidence" value="ECO:0007669"/>
    <property type="project" value="InterPro"/>
</dbReference>
<feature type="transmembrane region" description="Helical" evidence="9">
    <location>
        <begin position="74"/>
        <end position="96"/>
    </location>
</feature>
<feature type="transmembrane region" description="Helical" evidence="9">
    <location>
        <begin position="286"/>
        <end position="305"/>
    </location>
</feature>
<feature type="transmembrane region" description="Helical" evidence="9">
    <location>
        <begin position="221"/>
        <end position="239"/>
    </location>
</feature>
<feature type="transmembrane region" description="Helical" evidence="9">
    <location>
        <begin position="251"/>
        <end position="274"/>
    </location>
</feature>
<evidence type="ECO:0000256" key="4">
    <source>
        <dbReference type="ARBA" id="ARBA00022597"/>
    </source>
</evidence>
<evidence type="ECO:0000256" key="3">
    <source>
        <dbReference type="ARBA" id="ARBA00022475"/>
    </source>
</evidence>
<dbReference type="InterPro" id="IPR004684">
    <property type="entry name" value="2keto-3dGluconate_permease"/>
</dbReference>
<keyword evidence="7 9" id="KW-1133">Transmembrane helix</keyword>
<sequence>MIMNILKKVPAGMMIVPMFLSSIINTFFPQILQIGSFTTAVFTSAGSAAILGAQLVCMGAQLQVKELLSVIRRGGVLLISKFAIGAVIGITIGKIFGMEGFLGLTTLAVISAITNSNGSMYLALMSTYGDEVDQTAMSLLAINDGPFLTLIALGASGLANIPIISLIAVIVPILFGMLIGNIDKKMSEFLKPGVSLLLPFVGITLGAGIDITGIVQGGSSGILLGLMTVLISGPFVALCDRVFNKRPGYAGWAVSSTAGNAIAVPAAVATIDAAWAPYVSVATTQVAASTVFTAICIPLITSWWAKKYGSPQTPLYQGQFDKNTNLQID</sequence>
<evidence type="ECO:0000256" key="2">
    <source>
        <dbReference type="ARBA" id="ARBA00022448"/>
    </source>
</evidence>
<gene>
    <name evidence="10" type="ORF">SAMN02745973_01938</name>
</gene>
<name>A0A1T4P546_9FIRM</name>
<evidence type="ECO:0000256" key="8">
    <source>
        <dbReference type="ARBA" id="ARBA00023136"/>
    </source>
</evidence>
<evidence type="ECO:0000313" key="11">
    <source>
        <dbReference type="Proteomes" id="UP000196365"/>
    </source>
</evidence>
<feature type="transmembrane region" description="Helical" evidence="9">
    <location>
        <begin position="161"/>
        <end position="182"/>
    </location>
</feature>
<evidence type="ECO:0000256" key="9">
    <source>
        <dbReference type="SAM" id="Phobius"/>
    </source>
</evidence>
<accession>A0A1T4P546</accession>